<gene>
    <name evidence="1" type="ordered locus">Shel_01320</name>
</gene>
<dbReference type="InterPro" id="IPR023214">
    <property type="entry name" value="HAD_sf"/>
</dbReference>
<dbReference type="Proteomes" id="UP000002026">
    <property type="component" value="Chromosome"/>
</dbReference>
<accession>C7N1B4</accession>
<dbReference type="Gene3D" id="3.40.50.1000">
    <property type="entry name" value="HAD superfamily/HAD-like"/>
    <property type="match status" value="1"/>
</dbReference>
<dbReference type="eggNOG" id="COG0637">
    <property type="taxonomic scope" value="Bacteria"/>
</dbReference>
<dbReference type="InterPro" id="IPR006439">
    <property type="entry name" value="HAD-SF_hydro_IA"/>
</dbReference>
<dbReference type="AlphaFoldDB" id="C7N1B4"/>
<dbReference type="Pfam" id="PF13419">
    <property type="entry name" value="HAD_2"/>
    <property type="match status" value="1"/>
</dbReference>
<dbReference type="GO" id="GO:0016791">
    <property type="term" value="F:phosphatase activity"/>
    <property type="evidence" value="ECO:0007669"/>
    <property type="project" value="TreeGrafter"/>
</dbReference>
<sequence length="219" mass="24297">MHVPGIDIDIQGAIFDLDGTLLDSMPYWNNLGEEYLIRRGKVPNDDIKHHFRRMTLEQSAEYMQQTYGLSETIDQIMEGVVDGIVDSYRFEIPLKPGARELFSTMKSAGAPMVVATASERRLVEAALTRLGVIDLFEGLFICSEVGASKTEPLVYEAALAHLGTRREHTLIFEDTLHACQTAKRAGFPVLAALDPANECDREAIVATADAWVESLEQLL</sequence>
<dbReference type="SFLD" id="SFLDS00003">
    <property type="entry name" value="Haloacid_Dehalogenase"/>
    <property type="match status" value="1"/>
</dbReference>
<dbReference type="HOGENOM" id="CLU_045011_13_1_11"/>
<protein>
    <submittedName>
        <fullName evidence="1">Haloacid dehalogenase superfamily protein, subfamily IA, variant 3 with third motif having DD or ED</fullName>
    </submittedName>
</protein>
<evidence type="ECO:0000313" key="1">
    <source>
        <dbReference type="EMBL" id="ACV21206.1"/>
    </source>
</evidence>
<dbReference type="InterPro" id="IPR023198">
    <property type="entry name" value="PGP-like_dom2"/>
</dbReference>
<dbReference type="NCBIfam" id="TIGR01509">
    <property type="entry name" value="HAD-SF-IA-v3"/>
    <property type="match status" value="1"/>
</dbReference>
<dbReference type="EMBL" id="CP001684">
    <property type="protein sequence ID" value="ACV21206.1"/>
    <property type="molecule type" value="Genomic_DNA"/>
</dbReference>
<keyword evidence="2" id="KW-1185">Reference proteome</keyword>
<dbReference type="PRINTS" id="PR00413">
    <property type="entry name" value="HADHALOGNASE"/>
</dbReference>
<dbReference type="SUPFAM" id="SSF56784">
    <property type="entry name" value="HAD-like"/>
    <property type="match status" value="1"/>
</dbReference>
<reference evidence="1 2" key="1">
    <citation type="journal article" date="2009" name="Stand. Genomic Sci.">
        <title>Complete genome sequence of Slackia heliotrinireducens type strain (RHS 1).</title>
        <authorList>
            <person name="Pukall R."/>
            <person name="Lapidus A."/>
            <person name="Nolan M."/>
            <person name="Copeland A."/>
            <person name="Glavina Del Rio T."/>
            <person name="Lucas S."/>
            <person name="Chen F."/>
            <person name="Tice H."/>
            <person name="Cheng J.F."/>
            <person name="Chertkov O."/>
            <person name="Bruce D."/>
            <person name="Goodwin L."/>
            <person name="Kuske C."/>
            <person name="Brettin T."/>
            <person name="Detter J.C."/>
            <person name="Han C."/>
            <person name="Pitluck S."/>
            <person name="Pati A."/>
            <person name="Mavrommatis K."/>
            <person name="Ivanova N."/>
            <person name="Ovchinnikova G."/>
            <person name="Chen A."/>
            <person name="Palaniappan K."/>
            <person name="Schneider S."/>
            <person name="Rohde M."/>
            <person name="Chain P."/>
            <person name="D'haeseleer P."/>
            <person name="Goker M."/>
            <person name="Bristow J."/>
            <person name="Eisen J.A."/>
            <person name="Markowitz V."/>
            <person name="Kyrpides N.C."/>
            <person name="Klenk H.P."/>
            <person name="Hugenholtz P."/>
        </authorList>
    </citation>
    <scope>NUCLEOTIDE SEQUENCE [LARGE SCALE GENOMIC DNA]</scope>
    <source>
        <strain evidence="2">ATCC 29202 / DSM 20476 / NCTC 11029 / RHS 1</strain>
    </source>
</reference>
<evidence type="ECO:0000313" key="2">
    <source>
        <dbReference type="Proteomes" id="UP000002026"/>
    </source>
</evidence>
<dbReference type="SFLD" id="SFLDG01129">
    <property type="entry name" value="C1.5:_HAD__Beta-PGM__Phosphata"/>
    <property type="match status" value="1"/>
</dbReference>
<dbReference type="InterPro" id="IPR036412">
    <property type="entry name" value="HAD-like_sf"/>
</dbReference>
<dbReference type="STRING" id="471855.Shel_01320"/>
<proteinExistence type="predicted"/>
<organism evidence="1 2">
    <name type="scientific">Slackia heliotrinireducens (strain ATCC 29202 / DSM 20476 / NCTC 11029 / RHS 1)</name>
    <name type="common">Peptococcus heliotrinreducens</name>
    <dbReference type="NCBI Taxonomy" id="471855"/>
    <lineage>
        <taxon>Bacteria</taxon>
        <taxon>Bacillati</taxon>
        <taxon>Actinomycetota</taxon>
        <taxon>Coriobacteriia</taxon>
        <taxon>Eggerthellales</taxon>
        <taxon>Eggerthellaceae</taxon>
        <taxon>Slackia</taxon>
    </lineage>
</organism>
<dbReference type="PANTHER" id="PTHR18901">
    <property type="entry name" value="2-DEOXYGLUCOSE-6-PHOSPHATE PHOSPHATASE 2"/>
    <property type="match status" value="1"/>
</dbReference>
<dbReference type="Gene3D" id="1.10.150.240">
    <property type="entry name" value="Putative phosphatase, domain 2"/>
    <property type="match status" value="1"/>
</dbReference>
<dbReference type="PANTHER" id="PTHR18901:SF38">
    <property type="entry name" value="PSEUDOURIDINE-5'-PHOSPHATASE"/>
    <property type="match status" value="1"/>
</dbReference>
<dbReference type="InterPro" id="IPR041492">
    <property type="entry name" value="HAD_2"/>
</dbReference>
<dbReference type="KEGG" id="shi:Shel_01320"/>
<dbReference type="RefSeq" id="WP_012797317.1">
    <property type="nucleotide sequence ID" value="NC_013165.1"/>
</dbReference>
<name>C7N1B4_SLAHD</name>